<dbReference type="GeneID" id="35125704"/>
<dbReference type="Gene3D" id="3.30.565.10">
    <property type="entry name" value="Histidine kinase-like ATPase, C-terminal domain"/>
    <property type="match status" value="1"/>
</dbReference>
<dbReference type="Pfam" id="PF07568">
    <property type="entry name" value="HisKA_2"/>
    <property type="match status" value="1"/>
</dbReference>
<protein>
    <recommendedName>
        <fullName evidence="1">Histidine kinase domain-containing protein</fullName>
    </recommendedName>
</protein>
<reference evidence="2 3" key="1">
    <citation type="submission" date="2016-10" db="EMBL/GenBank/DDBJ databases">
        <title>Comparative genomics between deep and shallow subseafloor isolates.</title>
        <authorList>
            <person name="Ishii S."/>
            <person name="Miller J.R."/>
            <person name="Sutton G."/>
            <person name="Suzuki S."/>
            <person name="Methe B."/>
            <person name="Inagaki F."/>
            <person name="Imachi H."/>
        </authorList>
    </citation>
    <scope>NUCLEOTIDE SEQUENCE [LARGE SCALE GENOMIC DNA]</scope>
    <source>
        <strain evidence="2 3">A8p</strain>
    </source>
</reference>
<dbReference type="PROSITE" id="PS50109">
    <property type="entry name" value="HIS_KIN"/>
    <property type="match status" value="1"/>
</dbReference>
<proteinExistence type="predicted"/>
<feature type="domain" description="Histidine kinase" evidence="1">
    <location>
        <begin position="139"/>
        <end position="330"/>
    </location>
</feature>
<evidence type="ECO:0000313" key="2">
    <source>
        <dbReference type="EMBL" id="AUB59987.1"/>
    </source>
</evidence>
<name>A0A2H4VPH6_9EURY</name>
<dbReference type="PANTHER" id="PTHR43065:SF23">
    <property type="entry name" value="SENSOR HISTIDINE KINASE PDTAS"/>
    <property type="match status" value="1"/>
</dbReference>
<evidence type="ECO:0000313" key="3">
    <source>
        <dbReference type="Proteomes" id="UP000232631"/>
    </source>
</evidence>
<dbReference type="RefSeq" id="WP_100909141.1">
    <property type="nucleotide sequence ID" value="NZ_CP017768.1"/>
</dbReference>
<evidence type="ECO:0000259" key="1">
    <source>
        <dbReference type="PROSITE" id="PS50109"/>
    </source>
</evidence>
<dbReference type="AlphaFoldDB" id="A0A2H4VPH6"/>
<keyword evidence="3" id="KW-1185">Reference proteome</keyword>
<dbReference type="EMBL" id="CP017768">
    <property type="protein sequence ID" value="AUB59987.1"/>
    <property type="molecule type" value="Genomic_DNA"/>
</dbReference>
<sequence>MESSETILISMVNHKNSEMVGQLLGKDYNIIYDESDISEDSPDSLSMVIMDLPSWAPIKDQVKTRKEKDKPLFLPYLLVTSPNDLLKVKNDVWSSFDEVITVPITKMVLQSRVRVLLQTRRLSVQVNQLLQDKEMLMKEIHHRVKNNLMIISSLLSLQSRYIKDEETREIFRESQSRAKSMALIHERLYRSGDVKNIDFPDYLRSLTRDIFDTYRTSRGRVQLQMDVSDVKMDVDSAVPLGLIINELVTNSLKYAFPDDQEGTIKINFHLEGDEYVLEVIDDGIGIPDDFDVVKSDSLGMLLVSSLTSQIQGELELISKQGTTFRIKFKE</sequence>
<dbReference type="SUPFAM" id="SSF55874">
    <property type="entry name" value="ATPase domain of HSP90 chaperone/DNA topoisomerase II/histidine kinase"/>
    <property type="match status" value="1"/>
</dbReference>
<dbReference type="SMART" id="SM00387">
    <property type="entry name" value="HATPase_c"/>
    <property type="match status" value="1"/>
</dbReference>
<dbReference type="KEGG" id="msub:BK009_04415"/>
<gene>
    <name evidence="2" type="ORF">BK009_04415</name>
</gene>
<dbReference type="InterPro" id="IPR003594">
    <property type="entry name" value="HATPase_dom"/>
</dbReference>
<dbReference type="PANTHER" id="PTHR43065">
    <property type="entry name" value="SENSOR HISTIDINE KINASE"/>
    <property type="match status" value="1"/>
</dbReference>
<dbReference type="InterPro" id="IPR036890">
    <property type="entry name" value="HATPase_C_sf"/>
</dbReference>
<organism evidence="2 3">
    <name type="scientific">Methanobacterium subterraneum</name>
    <dbReference type="NCBI Taxonomy" id="59277"/>
    <lineage>
        <taxon>Archaea</taxon>
        <taxon>Methanobacteriati</taxon>
        <taxon>Methanobacteriota</taxon>
        <taxon>Methanomada group</taxon>
        <taxon>Methanobacteria</taxon>
        <taxon>Methanobacteriales</taxon>
        <taxon>Methanobacteriaceae</taxon>
        <taxon>Methanobacterium</taxon>
    </lineage>
</organism>
<dbReference type="Proteomes" id="UP000232631">
    <property type="component" value="Chromosome"/>
</dbReference>
<dbReference type="InterPro" id="IPR005467">
    <property type="entry name" value="His_kinase_dom"/>
</dbReference>
<dbReference type="Gene3D" id="3.30.450.20">
    <property type="entry name" value="PAS domain"/>
    <property type="match status" value="1"/>
</dbReference>
<accession>A0A2H4VPH6</accession>
<dbReference type="InterPro" id="IPR011495">
    <property type="entry name" value="Sig_transdc_His_kin_sub2_dim/P"/>
</dbReference>
<dbReference type="Pfam" id="PF02518">
    <property type="entry name" value="HATPase_c"/>
    <property type="match status" value="1"/>
</dbReference>